<protein>
    <submittedName>
        <fullName evidence="1">Uncharacterized protein</fullName>
    </submittedName>
</protein>
<proteinExistence type="predicted"/>
<reference evidence="1" key="1">
    <citation type="journal article" date="2020" name="Nature">
        <title>Giant virus diversity and host interactions through global metagenomics.</title>
        <authorList>
            <person name="Schulz F."/>
            <person name="Roux S."/>
            <person name="Paez-Espino D."/>
            <person name="Jungbluth S."/>
            <person name="Walsh D.A."/>
            <person name="Denef V.J."/>
            <person name="McMahon K.D."/>
            <person name="Konstantinidis K.T."/>
            <person name="Eloe-Fadrosh E.A."/>
            <person name="Kyrpides N.C."/>
            <person name="Woyke T."/>
        </authorList>
    </citation>
    <scope>NUCLEOTIDE SEQUENCE</scope>
    <source>
        <strain evidence="1">GVMAG-M-3300023184-168</strain>
    </source>
</reference>
<evidence type="ECO:0000313" key="1">
    <source>
        <dbReference type="EMBL" id="QHT83886.1"/>
    </source>
</evidence>
<dbReference type="EMBL" id="MN740013">
    <property type="protein sequence ID" value="QHT83886.1"/>
    <property type="molecule type" value="Genomic_DNA"/>
</dbReference>
<organism evidence="1">
    <name type="scientific">viral metagenome</name>
    <dbReference type="NCBI Taxonomy" id="1070528"/>
    <lineage>
        <taxon>unclassified sequences</taxon>
        <taxon>metagenomes</taxon>
        <taxon>organismal metagenomes</taxon>
    </lineage>
</organism>
<dbReference type="AlphaFoldDB" id="A0A6C0HUS4"/>
<sequence length="121" mass="14772">MRLKSELYKQEQEEIVNKLLTILDLEHNNPFILYYLDNNKELQQKIMNLIPEIRTFFTFYEMPAICEPHKFKRPYFLIIKYLLKSTYNITKKEFHFTQDGEYIRTVKYFFTPQPDSSSLSK</sequence>
<accession>A0A6C0HUS4</accession>
<name>A0A6C0HUS4_9ZZZZ</name>